<sequence length="706" mass="80672">MERDPVSIVKEDRIVIAIDFGTTFSSVAYTVLPKDVPPEKINIRSVKCIGNYPGYEPPPGVPDVRQDVPTELWYDDGRLWTRRDRPTNRADDDQHPDGENEESSSSDDDLSESEQSQFEDDGGLEANAATQHRNARTIPATQYWGFGVQQKLSMTDIPRDEARPLTRFKLNLDRKKETDDVRTDLRTILKALSKKKIIKSDTDIYAHYLTHLLKHTKEQLLLSNELYQDMLVQFVLCVPAKWPMNACRIMQTALEEAVKEAGLSEQANRSVHNMFMISEPEAAAECILAEARSELYRDETVVIVDAGGGTVDAVTYKCENDEPLRLSAEVVAPDSKLCGASYINEKFENKLLQKLASEEYLVKNGKTLKSIVQAKTTVFENSMKRRIDTSDRKAPRVSVYIDDLRENPKKHFYQNRLELKRKTMREFFEESLEGVKDVLENQLELAESEGHRVQKVILTGGFGQSPSLQSHLRAYLKGRMNINGWEMDLIVPKNPSTAVARGAVLRALNKRLGPSRITQCSYGILISEPYKPEVYEEHRRTKCRINKADGEKYVDETIQWVIQAGERVKNMQEFAFDVKHTFPTTRKKLLYAEQLWMSDHRHPLHYRRSHPLNKGAEKVGSIVTDLTFLKDERLIEPQLPSVFSTHSSLQEKHWEAHYEVAMIVEGRSIRFEARWPLKDNLKQGQKQRVLAMKLVGIAAAFQPGTA</sequence>
<protein>
    <submittedName>
        <fullName evidence="4">Hsp70 family protein-like protein</fullName>
    </submittedName>
</protein>
<organism evidence="4 5">
    <name type="scientific">Zopfia rhizophila CBS 207.26</name>
    <dbReference type="NCBI Taxonomy" id="1314779"/>
    <lineage>
        <taxon>Eukaryota</taxon>
        <taxon>Fungi</taxon>
        <taxon>Dikarya</taxon>
        <taxon>Ascomycota</taxon>
        <taxon>Pezizomycotina</taxon>
        <taxon>Dothideomycetes</taxon>
        <taxon>Dothideomycetes incertae sedis</taxon>
        <taxon>Zopfiaceae</taxon>
        <taxon>Zopfia</taxon>
    </lineage>
</organism>
<dbReference type="CDD" id="cd10170">
    <property type="entry name" value="ASKHA_NBD_HSP70"/>
    <property type="match status" value="1"/>
</dbReference>
<evidence type="ECO:0000256" key="2">
    <source>
        <dbReference type="ARBA" id="ARBA00022840"/>
    </source>
</evidence>
<evidence type="ECO:0000313" key="5">
    <source>
        <dbReference type="Proteomes" id="UP000800200"/>
    </source>
</evidence>
<evidence type="ECO:0000313" key="4">
    <source>
        <dbReference type="EMBL" id="KAF2181387.1"/>
    </source>
</evidence>
<name>A0A6A6DPA6_9PEZI</name>
<dbReference type="InterPro" id="IPR043129">
    <property type="entry name" value="ATPase_NBD"/>
</dbReference>
<dbReference type="Proteomes" id="UP000800200">
    <property type="component" value="Unassembled WGS sequence"/>
</dbReference>
<dbReference type="Gene3D" id="3.90.640.10">
    <property type="entry name" value="Actin, Chain A, domain 4"/>
    <property type="match status" value="1"/>
</dbReference>
<feature type="compositionally biased region" description="Basic and acidic residues" evidence="3">
    <location>
        <begin position="82"/>
        <end position="98"/>
    </location>
</feature>
<feature type="region of interest" description="Disordered" evidence="3">
    <location>
        <begin position="82"/>
        <end position="122"/>
    </location>
</feature>
<accession>A0A6A6DPA6</accession>
<dbReference type="Pfam" id="PF00012">
    <property type="entry name" value="HSP70"/>
    <property type="match status" value="1"/>
</dbReference>
<proteinExistence type="predicted"/>
<feature type="compositionally biased region" description="Acidic residues" evidence="3">
    <location>
        <begin position="99"/>
        <end position="122"/>
    </location>
</feature>
<dbReference type="AlphaFoldDB" id="A0A6A6DPA6"/>
<dbReference type="GO" id="GO:0005524">
    <property type="term" value="F:ATP binding"/>
    <property type="evidence" value="ECO:0007669"/>
    <property type="project" value="UniProtKB-KW"/>
</dbReference>
<keyword evidence="1" id="KW-0547">Nucleotide-binding</keyword>
<dbReference type="PANTHER" id="PTHR42749">
    <property type="entry name" value="CELL SHAPE-DETERMINING PROTEIN MREB"/>
    <property type="match status" value="1"/>
</dbReference>
<evidence type="ECO:0000256" key="1">
    <source>
        <dbReference type="ARBA" id="ARBA00022741"/>
    </source>
</evidence>
<dbReference type="Gene3D" id="3.30.420.40">
    <property type="match status" value="2"/>
</dbReference>
<dbReference type="OrthoDB" id="2963168at2759"/>
<dbReference type="EMBL" id="ML994653">
    <property type="protein sequence ID" value="KAF2181387.1"/>
    <property type="molecule type" value="Genomic_DNA"/>
</dbReference>
<dbReference type="PANTHER" id="PTHR42749:SF8">
    <property type="entry name" value="HSP70 FAMILY PROTEIN (AFU_ORTHOLOGUE AFUA_3G13740)"/>
    <property type="match status" value="1"/>
</dbReference>
<evidence type="ECO:0000256" key="3">
    <source>
        <dbReference type="SAM" id="MobiDB-lite"/>
    </source>
</evidence>
<keyword evidence="5" id="KW-1185">Reference proteome</keyword>
<keyword evidence="2" id="KW-0067">ATP-binding</keyword>
<gene>
    <name evidence="4" type="ORF">K469DRAFT_671525</name>
</gene>
<dbReference type="InterPro" id="IPR013126">
    <property type="entry name" value="Hsp_70_fam"/>
</dbReference>
<dbReference type="SUPFAM" id="SSF53067">
    <property type="entry name" value="Actin-like ATPase domain"/>
    <property type="match status" value="2"/>
</dbReference>
<reference evidence="4" key="1">
    <citation type="journal article" date="2020" name="Stud. Mycol.">
        <title>101 Dothideomycetes genomes: a test case for predicting lifestyles and emergence of pathogens.</title>
        <authorList>
            <person name="Haridas S."/>
            <person name="Albert R."/>
            <person name="Binder M."/>
            <person name="Bloem J."/>
            <person name="Labutti K."/>
            <person name="Salamov A."/>
            <person name="Andreopoulos B."/>
            <person name="Baker S."/>
            <person name="Barry K."/>
            <person name="Bills G."/>
            <person name="Bluhm B."/>
            <person name="Cannon C."/>
            <person name="Castanera R."/>
            <person name="Culley D."/>
            <person name="Daum C."/>
            <person name="Ezra D."/>
            <person name="Gonzalez J."/>
            <person name="Henrissat B."/>
            <person name="Kuo A."/>
            <person name="Liang C."/>
            <person name="Lipzen A."/>
            <person name="Lutzoni F."/>
            <person name="Magnuson J."/>
            <person name="Mondo S."/>
            <person name="Nolan M."/>
            <person name="Ohm R."/>
            <person name="Pangilinan J."/>
            <person name="Park H.-J."/>
            <person name="Ramirez L."/>
            <person name="Alfaro M."/>
            <person name="Sun H."/>
            <person name="Tritt A."/>
            <person name="Yoshinaga Y."/>
            <person name="Zwiers L.-H."/>
            <person name="Turgeon B."/>
            <person name="Goodwin S."/>
            <person name="Spatafora J."/>
            <person name="Crous P."/>
            <person name="Grigoriev I."/>
        </authorList>
    </citation>
    <scope>NUCLEOTIDE SEQUENCE</scope>
    <source>
        <strain evidence="4">CBS 207.26</strain>
    </source>
</reference>
<dbReference type="GO" id="GO:0140662">
    <property type="term" value="F:ATP-dependent protein folding chaperone"/>
    <property type="evidence" value="ECO:0007669"/>
    <property type="project" value="InterPro"/>
</dbReference>